<dbReference type="EMBL" id="ML992527">
    <property type="protein sequence ID" value="KAF2218826.1"/>
    <property type="molecule type" value="Genomic_DNA"/>
</dbReference>
<proteinExistence type="predicted"/>
<evidence type="ECO:0000313" key="3">
    <source>
        <dbReference type="Proteomes" id="UP000799538"/>
    </source>
</evidence>
<evidence type="ECO:0000313" key="2">
    <source>
        <dbReference type="EMBL" id="KAF2218826.1"/>
    </source>
</evidence>
<evidence type="ECO:0008006" key="4">
    <source>
        <dbReference type="Google" id="ProtNLM"/>
    </source>
</evidence>
<organism evidence="2 3">
    <name type="scientific">Elsinoe ampelina</name>
    <dbReference type="NCBI Taxonomy" id="302913"/>
    <lineage>
        <taxon>Eukaryota</taxon>
        <taxon>Fungi</taxon>
        <taxon>Dikarya</taxon>
        <taxon>Ascomycota</taxon>
        <taxon>Pezizomycotina</taxon>
        <taxon>Dothideomycetes</taxon>
        <taxon>Dothideomycetidae</taxon>
        <taxon>Myriangiales</taxon>
        <taxon>Elsinoaceae</taxon>
        <taxon>Elsinoe</taxon>
    </lineage>
</organism>
<feature type="region of interest" description="Disordered" evidence="1">
    <location>
        <begin position="1"/>
        <end position="28"/>
    </location>
</feature>
<name>A0A6A6FZ95_9PEZI</name>
<dbReference type="Proteomes" id="UP000799538">
    <property type="component" value="Unassembled WGS sequence"/>
</dbReference>
<accession>A0A6A6FZ95</accession>
<gene>
    <name evidence="2" type="ORF">BDZ85DRAFT_253275</name>
</gene>
<dbReference type="AlphaFoldDB" id="A0A6A6FZ95"/>
<evidence type="ECO:0000256" key="1">
    <source>
        <dbReference type="SAM" id="MobiDB-lite"/>
    </source>
</evidence>
<protein>
    <recommendedName>
        <fullName evidence="4">F-box domain-containing protein</fullName>
    </recommendedName>
</protein>
<sequence length="256" mass="27774">MCPNSRATTGSNVGPDHIQSQPSRNCASDQVVHKVTTRSTVNSASLEIQVLEPEEDGKPIASGQIQKRTIVVSTKHPVLIQPTVLRGGAYDGRLALVFDPLPTSTSRLMDLPAEVRAMIFTALLDSHDYTIFFHAPKTKLRLPAILDVSRQVRHEALPHLLAGTLSKFPQDLHGSAFLRPLRPPPALRATYLRRGLSCLPRDGQVHEDGGTPSKSPDSGGGSVLYLACFGEVVQRVVPRARPGQGSRFSGNPSRRD</sequence>
<reference evidence="3" key="1">
    <citation type="journal article" date="2020" name="Stud. Mycol.">
        <title>101 Dothideomycetes genomes: A test case for predicting lifestyles and emergence of pathogens.</title>
        <authorList>
            <person name="Haridas S."/>
            <person name="Albert R."/>
            <person name="Binder M."/>
            <person name="Bloem J."/>
            <person name="LaButti K."/>
            <person name="Salamov A."/>
            <person name="Andreopoulos B."/>
            <person name="Baker S."/>
            <person name="Barry K."/>
            <person name="Bills G."/>
            <person name="Bluhm B."/>
            <person name="Cannon C."/>
            <person name="Castanera R."/>
            <person name="Culley D."/>
            <person name="Daum C."/>
            <person name="Ezra D."/>
            <person name="Gonzalez J."/>
            <person name="Henrissat B."/>
            <person name="Kuo A."/>
            <person name="Liang C."/>
            <person name="Lipzen A."/>
            <person name="Lutzoni F."/>
            <person name="Magnuson J."/>
            <person name="Mondo S."/>
            <person name="Nolan M."/>
            <person name="Ohm R."/>
            <person name="Pangilinan J."/>
            <person name="Park H.-J."/>
            <person name="Ramirez L."/>
            <person name="Alfaro M."/>
            <person name="Sun H."/>
            <person name="Tritt A."/>
            <person name="Yoshinaga Y."/>
            <person name="Zwiers L.-H."/>
            <person name="Turgeon B."/>
            <person name="Goodwin S."/>
            <person name="Spatafora J."/>
            <person name="Crous P."/>
            <person name="Grigoriev I."/>
        </authorList>
    </citation>
    <scope>NUCLEOTIDE SEQUENCE [LARGE SCALE GENOMIC DNA]</scope>
    <source>
        <strain evidence="3">CECT 20119</strain>
    </source>
</reference>
<keyword evidence="3" id="KW-1185">Reference proteome</keyword>